<dbReference type="InterPro" id="IPR000299">
    <property type="entry name" value="FERM_domain"/>
</dbReference>
<keyword evidence="9" id="KW-0112">Calmodulin-binding</keyword>
<dbReference type="SMART" id="SM01196">
    <property type="entry name" value="FERM_C"/>
    <property type="match status" value="1"/>
</dbReference>
<dbReference type="GO" id="GO:0005856">
    <property type="term" value="C:cytoskeleton"/>
    <property type="evidence" value="ECO:0007669"/>
    <property type="project" value="UniProtKB-SubCell"/>
</dbReference>
<dbReference type="SMART" id="SM01195">
    <property type="entry name" value="FA"/>
    <property type="match status" value="1"/>
</dbReference>
<keyword evidence="6" id="KW-0597">Phosphoprotein</keyword>
<dbReference type="AlphaFoldDB" id="A0A060YDL0"/>
<dbReference type="GO" id="GO:0005886">
    <property type="term" value="C:plasma membrane"/>
    <property type="evidence" value="ECO:0007669"/>
    <property type="project" value="TreeGrafter"/>
</dbReference>
<evidence type="ECO:0000259" key="18">
    <source>
        <dbReference type="PROSITE" id="PS50057"/>
    </source>
</evidence>
<evidence type="ECO:0000256" key="13">
    <source>
        <dbReference type="ARBA" id="ARBA00023306"/>
    </source>
</evidence>
<dbReference type="PANTHER" id="PTHR23280">
    <property type="entry name" value="4.1 G PROTEIN"/>
    <property type="match status" value="1"/>
</dbReference>
<dbReference type="InterPro" id="IPR018980">
    <property type="entry name" value="FERM_PH-like_C"/>
</dbReference>
<reference evidence="19" key="1">
    <citation type="journal article" date="2014" name="Nat. Commun.">
        <title>The rainbow trout genome provides novel insights into evolution after whole-genome duplication in vertebrates.</title>
        <authorList>
            <person name="Berthelot C."/>
            <person name="Brunet F."/>
            <person name="Chalopin D."/>
            <person name="Juanchich A."/>
            <person name="Bernard M."/>
            <person name="Noel B."/>
            <person name="Bento P."/>
            <person name="Da Silva C."/>
            <person name="Labadie K."/>
            <person name="Alberti A."/>
            <person name="Aury J.M."/>
            <person name="Louis A."/>
            <person name="Dehais P."/>
            <person name="Bardou P."/>
            <person name="Montfort J."/>
            <person name="Klopp C."/>
            <person name="Cabau C."/>
            <person name="Gaspin C."/>
            <person name="Thorgaard G.H."/>
            <person name="Boussaha M."/>
            <person name="Quillet E."/>
            <person name="Guyomard R."/>
            <person name="Galiana D."/>
            <person name="Bobe J."/>
            <person name="Volff J.N."/>
            <person name="Genet C."/>
            <person name="Wincker P."/>
            <person name="Jaillon O."/>
            <person name="Roest Crollius H."/>
            <person name="Guiguen Y."/>
        </authorList>
    </citation>
    <scope>NUCLEOTIDE SEQUENCE [LARGE SCALE GENOMIC DNA]</scope>
</reference>
<dbReference type="Pfam" id="PF08736">
    <property type="entry name" value="FA"/>
    <property type="match status" value="1"/>
</dbReference>
<keyword evidence="10" id="KW-0009">Actin-binding</keyword>
<evidence type="ECO:0000256" key="3">
    <source>
        <dbReference type="ARBA" id="ARBA00004544"/>
    </source>
</evidence>
<dbReference type="GO" id="GO:0051301">
    <property type="term" value="P:cell division"/>
    <property type="evidence" value="ECO:0007669"/>
    <property type="project" value="UniProtKB-KW"/>
</dbReference>
<dbReference type="GO" id="GO:0005516">
    <property type="term" value="F:calmodulin binding"/>
    <property type="evidence" value="ECO:0007669"/>
    <property type="project" value="UniProtKB-KW"/>
</dbReference>
<dbReference type="PROSITE" id="PS50057">
    <property type="entry name" value="FERM_3"/>
    <property type="match status" value="1"/>
</dbReference>
<dbReference type="PaxDb" id="8022-A0A060YDL0"/>
<feature type="region of interest" description="Disordered" evidence="17">
    <location>
        <begin position="102"/>
        <end position="256"/>
    </location>
</feature>
<keyword evidence="8" id="KW-0498">Mitosis</keyword>
<dbReference type="GO" id="GO:0031032">
    <property type="term" value="P:actomyosin structure organization"/>
    <property type="evidence" value="ECO:0007669"/>
    <property type="project" value="TreeGrafter"/>
</dbReference>
<dbReference type="InterPro" id="IPR011993">
    <property type="entry name" value="PH-like_dom_sf"/>
</dbReference>
<dbReference type="Gene3D" id="2.30.29.30">
    <property type="entry name" value="Pleckstrin-homology domain (PH domain)/Phosphotyrosine-binding domain (PTB)"/>
    <property type="match status" value="1"/>
</dbReference>
<feature type="compositionally biased region" description="Polar residues" evidence="17">
    <location>
        <begin position="206"/>
        <end position="218"/>
    </location>
</feature>
<dbReference type="SUPFAM" id="SSF50729">
    <property type="entry name" value="PH domain-like"/>
    <property type="match status" value="1"/>
</dbReference>
<accession>A0A060YDL0</accession>
<evidence type="ECO:0000256" key="4">
    <source>
        <dbReference type="ARBA" id="ARBA00022448"/>
    </source>
</evidence>
<feature type="compositionally biased region" description="Polar residues" evidence="17">
    <location>
        <begin position="102"/>
        <end position="112"/>
    </location>
</feature>
<evidence type="ECO:0000313" key="19">
    <source>
        <dbReference type="EMBL" id="CDQ89786.1"/>
    </source>
</evidence>
<dbReference type="GO" id="GO:0005634">
    <property type="term" value="C:nucleus"/>
    <property type="evidence" value="ECO:0007669"/>
    <property type="project" value="UniProtKB-SubCell"/>
</dbReference>
<evidence type="ECO:0000256" key="1">
    <source>
        <dbReference type="ARBA" id="ARBA00004123"/>
    </source>
</evidence>
<gene>
    <name evidence="19" type="ORF">GSONMT00046362001</name>
</gene>
<dbReference type="CDD" id="cd13184">
    <property type="entry name" value="FERM_C_4_1_family"/>
    <property type="match status" value="1"/>
</dbReference>
<evidence type="ECO:0000256" key="12">
    <source>
        <dbReference type="ARBA" id="ARBA00023242"/>
    </source>
</evidence>
<evidence type="ECO:0000256" key="6">
    <source>
        <dbReference type="ARBA" id="ARBA00022553"/>
    </source>
</evidence>
<feature type="domain" description="FERM" evidence="18">
    <location>
        <begin position="1"/>
        <end position="80"/>
    </location>
</feature>
<evidence type="ECO:0000256" key="14">
    <source>
        <dbReference type="ARBA" id="ARBA00023658"/>
    </source>
</evidence>
<feature type="compositionally biased region" description="Basic and acidic residues" evidence="17">
    <location>
        <begin position="187"/>
        <end position="205"/>
    </location>
</feature>
<sequence length="256" mass="28658">MLGVCSGGLMVYKDKLRINRFPWPKVLKVSYKRSSFFIKIRPSELEHYESAIGFKLPNYKASKKLWKVCVEHHTFFRLTSTEVATTPRKFLALGSKFRYSGRTQAQTRQASSMIDRPAPLFQRSASKRNSRSLDEAMVSTPDKSTRPVSAPIMSPVSPGDAAPPTVTSALPRSERREASTAPGRQSRSAERKTKEEAKVESKVTEVSKTQSSRPQSTPEFKREGARRSRHHAPAVTTTTNGTERERKSQVCGLIDA</sequence>
<proteinExistence type="predicted"/>
<evidence type="ECO:0000256" key="11">
    <source>
        <dbReference type="ARBA" id="ARBA00023212"/>
    </source>
</evidence>
<evidence type="ECO:0000256" key="9">
    <source>
        <dbReference type="ARBA" id="ARBA00022860"/>
    </source>
</evidence>
<keyword evidence="11" id="KW-0206">Cytoskeleton</keyword>
<evidence type="ECO:0000256" key="5">
    <source>
        <dbReference type="ARBA" id="ARBA00022490"/>
    </source>
</evidence>
<protein>
    <recommendedName>
        <fullName evidence="14">Protein 4.1</fullName>
    </recommendedName>
    <alternativeName>
        <fullName evidence="15">Band 4.1</fullName>
    </alternativeName>
    <alternativeName>
        <fullName evidence="16">Erythrocyte membrane protein band 4.1</fullName>
    </alternativeName>
</protein>
<name>A0A060YDL0_ONCMY</name>
<keyword evidence="12" id="KW-0539">Nucleus</keyword>
<dbReference type="Pfam" id="PF09380">
    <property type="entry name" value="FERM_C"/>
    <property type="match status" value="1"/>
</dbReference>
<keyword evidence="13" id="KW-0131">Cell cycle</keyword>
<evidence type="ECO:0000256" key="7">
    <source>
        <dbReference type="ARBA" id="ARBA00022618"/>
    </source>
</evidence>
<dbReference type="FunFam" id="2.30.29.30:FF:000001">
    <property type="entry name" value="Erythrocyte membrane protein band 4.1"/>
    <property type="match status" value="1"/>
</dbReference>
<dbReference type="EMBL" id="FR909828">
    <property type="protein sequence ID" value="CDQ89786.1"/>
    <property type="molecule type" value="Genomic_DNA"/>
</dbReference>
<evidence type="ECO:0000313" key="20">
    <source>
        <dbReference type="Proteomes" id="UP000193380"/>
    </source>
</evidence>
<dbReference type="STRING" id="8022.A0A060YDL0"/>
<keyword evidence="4" id="KW-0813">Transport</keyword>
<evidence type="ECO:0000256" key="8">
    <source>
        <dbReference type="ARBA" id="ARBA00022776"/>
    </source>
</evidence>
<evidence type="ECO:0000256" key="16">
    <source>
        <dbReference type="ARBA" id="ARBA00032586"/>
    </source>
</evidence>
<dbReference type="GO" id="GO:0003779">
    <property type="term" value="F:actin binding"/>
    <property type="evidence" value="ECO:0007669"/>
    <property type="project" value="UniProtKB-KW"/>
</dbReference>
<evidence type="ECO:0000256" key="10">
    <source>
        <dbReference type="ARBA" id="ARBA00023203"/>
    </source>
</evidence>
<dbReference type="Proteomes" id="UP000193380">
    <property type="component" value="Unassembled WGS sequence"/>
</dbReference>
<evidence type="ECO:0000256" key="17">
    <source>
        <dbReference type="SAM" id="MobiDB-lite"/>
    </source>
</evidence>
<evidence type="ECO:0000256" key="2">
    <source>
        <dbReference type="ARBA" id="ARBA00004245"/>
    </source>
</evidence>
<reference evidence="19" key="2">
    <citation type="submission" date="2014-03" db="EMBL/GenBank/DDBJ databases">
        <authorList>
            <person name="Genoscope - CEA"/>
        </authorList>
    </citation>
    <scope>NUCLEOTIDE SEQUENCE</scope>
</reference>
<dbReference type="PANTHER" id="PTHR23280:SF12">
    <property type="entry name" value="PROTEIN 4.1"/>
    <property type="match status" value="1"/>
</dbReference>
<organism evidence="19 20">
    <name type="scientific">Oncorhynchus mykiss</name>
    <name type="common">Rainbow trout</name>
    <name type="synonym">Salmo gairdneri</name>
    <dbReference type="NCBI Taxonomy" id="8022"/>
    <lineage>
        <taxon>Eukaryota</taxon>
        <taxon>Metazoa</taxon>
        <taxon>Chordata</taxon>
        <taxon>Craniata</taxon>
        <taxon>Vertebrata</taxon>
        <taxon>Euteleostomi</taxon>
        <taxon>Actinopterygii</taxon>
        <taxon>Neopterygii</taxon>
        <taxon>Teleostei</taxon>
        <taxon>Protacanthopterygii</taxon>
        <taxon>Salmoniformes</taxon>
        <taxon>Salmonidae</taxon>
        <taxon>Salmoninae</taxon>
        <taxon>Oncorhynchus</taxon>
    </lineage>
</organism>
<evidence type="ECO:0000256" key="15">
    <source>
        <dbReference type="ARBA" id="ARBA00030419"/>
    </source>
</evidence>
<comment type="subcellular location">
    <subcellularLocation>
        <location evidence="3">Cytoplasm</location>
        <location evidence="3">Cell cortex</location>
    </subcellularLocation>
    <subcellularLocation>
        <location evidence="2">Cytoplasm</location>
        <location evidence="2">Cytoskeleton</location>
    </subcellularLocation>
    <subcellularLocation>
        <location evidence="1">Nucleus</location>
    </subcellularLocation>
</comment>
<keyword evidence="5" id="KW-0963">Cytoplasm</keyword>
<dbReference type="InterPro" id="IPR014847">
    <property type="entry name" value="FA"/>
</dbReference>
<dbReference type="GO" id="GO:0005938">
    <property type="term" value="C:cell cortex"/>
    <property type="evidence" value="ECO:0007669"/>
    <property type="project" value="UniProtKB-SubCell"/>
</dbReference>
<keyword evidence="7" id="KW-0132">Cell division</keyword>